<name>A0A126HGV3_9CAUD</name>
<dbReference type="Proteomes" id="UP000230575">
    <property type="component" value="Segment"/>
</dbReference>
<protein>
    <submittedName>
        <fullName evidence="1">Uncharacterized protein</fullName>
    </submittedName>
</protein>
<gene>
    <name evidence="1" type="ORF">phiGrn1_0246</name>
</gene>
<evidence type="ECO:0000313" key="2">
    <source>
        <dbReference type="Proteomes" id="UP000230575"/>
    </source>
</evidence>
<evidence type="ECO:0000313" key="1">
    <source>
        <dbReference type="EMBL" id="ALP47084.1"/>
    </source>
</evidence>
<sequence length="183" mass="21457">MAFMKKEKDTKDITEADVQYAIAVQSVWIHKRYTAVIPNCYTKFDNEADLFGIRPSGLCDEIEIKVSKADYRVDEQKTVLIENESYDHWRDKYTKTPKRDALQDGKMSNYFWYAFPQGLVDHADVPEWAGIIEVDGFLNAREVRMPKRLHGGKMTIEEQLKQIKKLGFRFWNLVKKNKKSEAK</sequence>
<organism evidence="1 2">
    <name type="scientific">Vibrio phage phi-Grn1</name>
    <dbReference type="NCBI Taxonomy" id="1747713"/>
    <lineage>
        <taxon>Viruses</taxon>
        <taxon>Duplodnaviria</taxon>
        <taxon>Heunggongvirae</taxon>
        <taxon>Uroviricota</taxon>
        <taxon>Caudoviricetes</taxon>
        <taxon>Pantevenvirales</taxon>
        <taxon>Straboviridae</taxon>
        <taxon>Schizotequatrovirus</taxon>
        <taxon>Schizotequatrovirus valkk3</taxon>
    </lineage>
</organism>
<proteinExistence type="predicted"/>
<accession>A0A126HGV3</accession>
<dbReference type="EMBL" id="KT919972">
    <property type="protein sequence ID" value="ALP47084.1"/>
    <property type="molecule type" value="Genomic_DNA"/>
</dbReference>
<reference evidence="1 2" key="1">
    <citation type="journal article" date="2016" name="Front. Microbiol.">
        <title>Comparative Functional Genomic Analysis of Two Vibrio Phages Reveals Complex Metabolic Interactions with the Host Cell.</title>
        <authorList>
            <person name="Skliros D."/>
            <person name="Kalatzis P.G."/>
            <person name="Katharios P."/>
            <person name="Flemetakis E."/>
        </authorList>
    </citation>
    <scope>NUCLEOTIDE SEQUENCE [LARGE SCALE GENOMIC DNA]</scope>
</reference>